<keyword evidence="1" id="KW-0479">Metal-binding</keyword>
<evidence type="ECO:0000256" key="3">
    <source>
        <dbReference type="ARBA" id="ARBA00022837"/>
    </source>
</evidence>
<dbReference type="PANTHER" id="PTHR16146:SF46">
    <property type="entry name" value="INTELECTIN-1A-RELATED"/>
    <property type="match status" value="1"/>
</dbReference>
<dbReference type="NCBIfam" id="NF040941">
    <property type="entry name" value="GGGWT_bact"/>
    <property type="match status" value="1"/>
</dbReference>
<keyword evidence="3" id="KW-0106">Calcium</keyword>
<keyword evidence="4" id="KW-1015">Disulfide bond</keyword>
<evidence type="ECO:0000256" key="2">
    <source>
        <dbReference type="ARBA" id="ARBA00022734"/>
    </source>
</evidence>
<protein>
    <recommendedName>
        <fullName evidence="6">Fibrinogen C-terminal domain-containing protein</fullName>
    </recommendedName>
</protein>
<dbReference type="GO" id="GO:0005615">
    <property type="term" value="C:extracellular space"/>
    <property type="evidence" value="ECO:0007669"/>
    <property type="project" value="TreeGrafter"/>
</dbReference>
<dbReference type="EMBL" id="JAPFRF010000019">
    <property type="protein sequence ID" value="KAJ7307517.1"/>
    <property type="molecule type" value="Genomic_DNA"/>
</dbReference>
<dbReference type="Proteomes" id="UP001142489">
    <property type="component" value="Unassembled WGS sequence"/>
</dbReference>
<dbReference type="InterPro" id="IPR036056">
    <property type="entry name" value="Fibrinogen-like_C"/>
</dbReference>
<evidence type="ECO:0000313" key="7">
    <source>
        <dbReference type="EMBL" id="KAJ7307517.1"/>
    </source>
</evidence>
<feature type="signal peptide" evidence="5">
    <location>
        <begin position="1"/>
        <end position="20"/>
    </location>
</feature>
<keyword evidence="5" id="KW-0732">Signal</keyword>
<dbReference type="InterPro" id="IPR014716">
    <property type="entry name" value="Fibrinogen_a/b/g_C_1"/>
</dbReference>
<sequence length="295" mass="32662">MMKHLVLLIHLLTVLPLGKTTSCNSYLSSMKYDVLNLLMSWESKSGFPDQASPSKKFPRSCKDIKDASQWAQDGLYFLATEEGEVYQTFCDMNTQGGGWTLVASVHENNVYGKCTVGDRWSSQQGSHAHIPEGDGNWANNATFGSAVGSTSDDYKNPGYYDIVARDLSVWHVPNKTPMQKWRDMSLFRYHTETGFLAAEGGNLLRLYEKYPVKYGTGSCPGNNGPAIPIVFDAANAEKTASYYSPNGQRESIPGFIQFRVFNHEKAAMALCSGIKVTGCHTEHGLPIGFRVFPSR</sequence>
<evidence type="ECO:0000256" key="5">
    <source>
        <dbReference type="SAM" id="SignalP"/>
    </source>
</evidence>
<accession>A0A9Q0XDB4</accession>
<proteinExistence type="predicted"/>
<dbReference type="PROSITE" id="PS51406">
    <property type="entry name" value="FIBRINOGEN_C_2"/>
    <property type="match status" value="1"/>
</dbReference>
<dbReference type="GO" id="GO:0070492">
    <property type="term" value="F:oligosaccharide binding"/>
    <property type="evidence" value="ECO:0007669"/>
    <property type="project" value="TreeGrafter"/>
</dbReference>
<feature type="domain" description="Fibrinogen C-terminal" evidence="6">
    <location>
        <begin position="52"/>
        <end position="102"/>
    </location>
</feature>
<evidence type="ECO:0000256" key="1">
    <source>
        <dbReference type="ARBA" id="ARBA00022723"/>
    </source>
</evidence>
<name>A0A9Q0XDB4_9SAUR</name>
<dbReference type="FunFam" id="3.90.215.10:FF:000015">
    <property type="entry name" value="Intelectin 2"/>
    <property type="match status" value="1"/>
</dbReference>
<reference evidence="7" key="1">
    <citation type="journal article" date="2023" name="DNA Res.">
        <title>Chromosome-level genome assembly of Phrynocephalus forsythii using third-generation DNA sequencing and Hi-C analysis.</title>
        <authorList>
            <person name="Qi Y."/>
            <person name="Zhao W."/>
            <person name="Zhao Y."/>
            <person name="Niu C."/>
            <person name="Cao S."/>
            <person name="Zhang Y."/>
        </authorList>
    </citation>
    <scope>NUCLEOTIDE SEQUENCE</scope>
    <source>
        <tissue evidence="7">Muscle</tissue>
    </source>
</reference>
<dbReference type="OrthoDB" id="5971203at2759"/>
<keyword evidence="8" id="KW-1185">Reference proteome</keyword>
<dbReference type="SUPFAM" id="SSF56496">
    <property type="entry name" value="Fibrinogen C-terminal domain-like"/>
    <property type="match status" value="1"/>
</dbReference>
<evidence type="ECO:0000313" key="8">
    <source>
        <dbReference type="Proteomes" id="UP001142489"/>
    </source>
</evidence>
<organism evidence="7 8">
    <name type="scientific">Phrynocephalus forsythii</name>
    <dbReference type="NCBI Taxonomy" id="171643"/>
    <lineage>
        <taxon>Eukaryota</taxon>
        <taxon>Metazoa</taxon>
        <taxon>Chordata</taxon>
        <taxon>Craniata</taxon>
        <taxon>Vertebrata</taxon>
        <taxon>Euteleostomi</taxon>
        <taxon>Lepidosauria</taxon>
        <taxon>Squamata</taxon>
        <taxon>Bifurcata</taxon>
        <taxon>Unidentata</taxon>
        <taxon>Episquamata</taxon>
        <taxon>Toxicofera</taxon>
        <taxon>Iguania</taxon>
        <taxon>Acrodonta</taxon>
        <taxon>Agamidae</taxon>
        <taxon>Agaminae</taxon>
        <taxon>Phrynocephalus</taxon>
    </lineage>
</organism>
<comment type="caution">
    <text evidence="7">The sequence shown here is derived from an EMBL/GenBank/DDBJ whole genome shotgun (WGS) entry which is preliminary data.</text>
</comment>
<evidence type="ECO:0000259" key="6">
    <source>
        <dbReference type="PROSITE" id="PS51406"/>
    </source>
</evidence>
<dbReference type="GO" id="GO:0046872">
    <property type="term" value="F:metal ion binding"/>
    <property type="evidence" value="ECO:0007669"/>
    <property type="project" value="UniProtKB-KW"/>
</dbReference>
<feature type="chain" id="PRO_5040362569" description="Fibrinogen C-terminal domain-containing protein" evidence="5">
    <location>
        <begin position="21"/>
        <end position="295"/>
    </location>
</feature>
<keyword evidence="2" id="KW-0430">Lectin</keyword>
<dbReference type="AlphaFoldDB" id="A0A9Q0XDB4"/>
<evidence type="ECO:0000256" key="4">
    <source>
        <dbReference type="ARBA" id="ARBA00023157"/>
    </source>
</evidence>
<dbReference type="Pfam" id="PF00147">
    <property type="entry name" value="Fibrinogen_C"/>
    <property type="match status" value="1"/>
</dbReference>
<dbReference type="InterPro" id="IPR002181">
    <property type="entry name" value="Fibrinogen_a/b/g_C_dom"/>
</dbReference>
<dbReference type="Gene3D" id="3.90.215.10">
    <property type="entry name" value="Gamma Fibrinogen, chain A, domain 1"/>
    <property type="match status" value="1"/>
</dbReference>
<dbReference type="PANTHER" id="PTHR16146">
    <property type="entry name" value="INTELECTIN"/>
    <property type="match status" value="1"/>
</dbReference>
<gene>
    <name evidence="7" type="ORF">JRQ81_009541</name>
</gene>